<dbReference type="CDD" id="cd02947">
    <property type="entry name" value="TRX_family"/>
    <property type="match status" value="1"/>
</dbReference>
<dbReference type="RefSeq" id="WP_114585242.1">
    <property type="nucleotide sequence ID" value="NZ_CP031150.1"/>
</dbReference>
<dbReference type="GeneID" id="37282994"/>
<feature type="compositionally biased region" description="Basic and acidic residues" evidence="1">
    <location>
        <begin position="21"/>
        <end position="50"/>
    </location>
</feature>
<reference evidence="3 4" key="1">
    <citation type="submission" date="2018-07" db="EMBL/GenBank/DDBJ databases">
        <title>Genome sequences of Haloplanus sp. CBA1113.</title>
        <authorList>
            <person name="Kim Y.B."/>
            <person name="Roh S.W."/>
        </authorList>
    </citation>
    <scope>NUCLEOTIDE SEQUENCE [LARGE SCALE GENOMIC DNA]</scope>
    <source>
        <strain evidence="3 4">CBA1113</strain>
    </source>
</reference>
<dbReference type="Proteomes" id="UP000253273">
    <property type="component" value="Chromosome"/>
</dbReference>
<accession>A0A345E1M6</accession>
<dbReference type="EMBL" id="CP031150">
    <property type="protein sequence ID" value="AXG06098.1"/>
    <property type="molecule type" value="Genomic_DNA"/>
</dbReference>
<dbReference type="AlphaFoldDB" id="A0A345E1M6"/>
<feature type="domain" description="Thioredoxin" evidence="2">
    <location>
        <begin position="87"/>
        <end position="224"/>
    </location>
</feature>
<dbReference type="InterPro" id="IPR036249">
    <property type="entry name" value="Thioredoxin-like_sf"/>
</dbReference>
<dbReference type="PROSITE" id="PS51352">
    <property type="entry name" value="THIOREDOXIN_2"/>
    <property type="match status" value="1"/>
</dbReference>
<name>A0A345E1M6_9EURY</name>
<evidence type="ECO:0000313" key="4">
    <source>
        <dbReference type="Proteomes" id="UP000253273"/>
    </source>
</evidence>
<dbReference type="KEGG" id="haj:DU500_06375"/>
<gene>
    <name evidence="3" type="ORF">DU500_06375</name>
</gene>
<evidence type="ECO:0000313" key="3">
    <source>
        <dbReference type="EMBL" id="AXG06098.1"/>
    </source>
</evidence>
<organism evidence="3 4">
    <name type="scientific">Haloplanus rubicundus</name>
    <dbReference type="NCBI Taxonomy" id="1547898"/>
    <lineage>
        <taxon>Archaea</taxon>
        <taxon>Methanobacteriati</taxon>
        <taxon>Methanobacteriota</taxon>
        <taxon>Stenosarchaea group</taxon>
        <taxon>Halobacteria</taxon>
        <taxon>Halobacteriales</taxon>
        <taxon>Haloferacaceae</taxon>
        <taxon>Haloplanus</taxon>
    </lineage>
</organism>
<dbReference type="InterPro" id="IPR013766">
    <property type="entry name" value="Thioredoxin_domain"/>
</dbReference>
<evidence type="ECO:0000256" key="1">
    <source>
        <dbReference type="SAM" id="MobiDB-lite"/>
    </source>
</evidence>
<proteinExistence type="predicted"/>
<protein>
    <submittedName>
        <fullName evidence="3">Thioredoxin</fullName>
    </submittedName>
</protein>
<dbReference type="Gene3D" id="3.40.30.10">
    <property type="entry name" value="Glutaredoxin"/>
    <property type="match status" value="1"/>
</dbReference>
<feature type="region of interest" description="Disordered" evidence="1">
    <location>
        <begin position="21"/>
        <end position="51"/>
    </location>
</feature>
<dbReference type="SUPFAM" id="SSF52833">
    <property type="entry name" value="Thioredoxin-like"/>
    <property type="match status" value="1"/>
</dbReference>
<keyword evidence="4" id="KW-1185">Reference proteome</keyword>
<sequence>MSSTDAVEQLIERDVFEPVDADGLRPTESFREAVDRHRRTLAERDPDERSAAVAELADDPETTDTFEAAAVTDPDFLARYVALRNRTDDLSPAQALTLTVVIGQFESGTPRADGAPEAFLPVSGEDLVRLVKLHERCVVYAWREDCPPCDAIRSDFDELFGDEPPGDLLLLAVYGPDCPRLLDREFDVSGAPTTLFTLDGRVDSRFVGAPSTEGLETEIETLRERTPPSAE</sequence>
<dbReference type="OrthoDB" id="304286at2157"/>
<evidence type="ECO:0000259" key="2">
    <source>
        <dbReference type="PROSITE" id="PS51352"/>
    </source>
</evidence>